<dbReference type="InterPro" id="IPR012902">
    <property type="entry name" value="N_methyl_site"/>
</dbReference>
<dbReference type="NCBIfam" id="NF040999">
    <property type="entry name" value="pilin_ComGC"/>
    <property type="match status" value="1"/>
</dbReference>
<evidence type="ECO:0000256" key="4">
    <source>
        <dbReference type="ARBA" id="ARBA00022481"/>
    </source>
</evidence>
<evidence type="ECO:0000256" key="10">
    <source>
        <dbReference type="PIRNR" id="PIRNR029928"/>
    </source>
</evidence>
<sequence length="104" mass="11737">MKRLWIHNEKGFTLMEMMVVLLVITVLLLIALPNITSHSSKINDKGCEGLKQMVQSQVEAYRIDNNAIPTLNDLKTEDYLGKDRELVCPNGYELSINSTTGKVE</sequence>
<evidence type="ECO:0000256" key="5">
    <source>
        <dbReference type="ARBA" id="ARBA00022692"/>
    </source>
</evidence>
<name>A0ABW4KE42_9BACI</name>
<keyword evidence="6" id="KW-1133">Transmembrane helix</keyword>
<dbReference type="PRINTS" id="PR00813">
    <property type="entry name" value="BCTERIALGSPG"/>
</dbReference>
<comment type="subcellular location">
    <subcellularLocation>
        <location evidence="1">Cell membrane</location>
        <topology evidence="1">Single-pass membrane protein</topology>
    </subcellularLocation>
    <subcellularLocation>
        <location evidence="2">Cell surface</location>
    </subcellularLocation>
</comment>
<keyword evidence="8 10" id="KW-0178">Competence</keyword>
<evidence type="ECO:0000256" key="7">
    <source>
        <dbReference type="ARBA" id="ARBA00023136"/>
    </source>
</evidence>
<comment type="function">
    <text evidence="10">Required for transformation and DNA binding.</text>
</comment>
<keyword evidence="4" id="KW-0488">Methylation</keyword>
<keyword evidence="10" id="KW-0813">Transport</keyword>
<dbReference type="Proteomes" id="UP001597301">
    <property type="component" value="Unassembled WGS sequence"/>
</dbReference>
<dbReference type="Gene3D" id="3.30.700.10">
    <property type="entry name" value="Glycoprotein, Type 4 Pilin"/>
    <property type="match status" value="1"/>
</dbReference>
<evidence type="ECO:0000256" key="8">
    <source>
        <dbReference type="ARBA" id="ARBA00023287"/>
    </source>
</evidence>
<dbReference type="PIRSF" id="PIRSF029928">
    <property type="entry name" value="Late_competence_ComGC"/>
    <property type="match status" value="1"/>
</dbReference>
<evidence type="ECO:0000256" key="1">
    <source>
        <dbReference type="ARBA" id="ARBA00004162"/>
    </source>
</evidence>
<evidence type="ECO:0000313" key="11">
    <source>
        <dbReference type="EMBL" id="MFD1705396.1"/>
    </source>
</evidence>
<keyword evidence="3 10" id="KW-1003">Cell membrane</keyword>
<evidence type="ECO:0000256" key="6">
    <source>
        <dbReference type="ARBA" id="ARBA00022989"/>
    </source>
</evidence>
<protein>
    <recommendedName>
        <fullName evidence="10">ComG operon protein 3</fullName>
    </recommendedName>
</protein>
<dbReference type="Pfam" id="PF07963">
    <property type="entry name" value="N_methyl"/>
    <property type="match status" value="1"/>
</dbReference>
<gene>
    <name evidence="11" type="primary">comGC</name>
    <name evidence="11" type="ORF">ACFSCZ_01355</name>
</gene>
<evidence type="ECO:0000256" key="3">
    <source>
        <dbReference type="ARBA" id="ARBA00022475"/>
    </source>
</evidence>
<dbReference type="InterPro" id="IPR045584">
    <property type="entry name" value="Pilin-like"/>
</dbReference>
<keyword evidence="7" id="KW-0472">Membrane</keyword>
<organism evidence="11 12">
    <name type="scientific">Siminovitchia sediminis</name>
    <dbReference type="NCBI Taxonomy" id="1274353"/>
    <lineage>
        <taxon>Bacteria</taxon>
        <taxon>Bacillati</taxon>
        <taxon>Bacillota</taxon>
        <taxon>Bacilli</taxon>
        <taxon>Bacillales</taxon>
        <taxon>Bacillaceae</taxon>
        <taxon>Siminovitchia</taxon>
    </lineage>
</organism>
<dbReference type="EMBL" id="JBHUEO010000004">
    <property type="protein sequence ID" value="MFD1705396.1"/>
    <property type="molecule type" value="Genomic_DNA"/>
</dbReference>
<dbReference type="SUPFAM" id="SSF54523">
    <property type="entry name" value="Pili subunits"/>
    <property type="match status" value="1"/>
</dbReference>
<keyword evidence="12" id="KW-1185">Reference proteome</keyword>
<dbReference type="InterPro" id="IPR016940">
    <property type="entry name" value="ComGC"/>
</dbReference>
<comment type="subunit">
    <text evidence="10">Homodimer.</text>
</comment>
<evidence type="ECO:0000256" key="2">
    <source>
        <dbReference type="ARBA" id="ARBA00004241"/>
    </source>
</evidence>
<reference evidence="12" key="1">
    <citation type="journal article" date="2019" name="Int. J. Syst. Evol. Microbiol.">
        <title>The Global Catalogue of Microorganisms (GCM) 10K type strain sequencing project: providing services to taxonomists for standard genome sequencing and annotation.</title>
        <authorList>
            <consortium name="The Broad Institute Genomics Platform"/>
            <consortium name="The Broad Institute Genome Sequencing Center for Infectious Disease"/>
            <person name="Wu L."/>
            <person name="Ma J."/>
        </authorList>
    </citation>
    <scope>NUCLEOTIDE SEQUENCE [LARGE SCALE GENOMIC DNA]</scope>
    <source>
        <strain evidence="12">CGMCC 1.12295</strain>
    </source>
</reference>
<keyword evidence="5" id="KW-0812">Transmembrane</keyword>
<accession>A0ABW4KE42</accession>
<dbReference type="NCBIfam" id="TIGR02532">
    <property type="entry name" value="IV_pilin_GFxxxE"/>
    <property type="match status" value="1"/>
</dbReference>
<dbReference type="InterPro" id="IPR000983">
    <property type="entry name" value="Bac_GSPG_pilin"/>
</dbReference>
<comment type="similarity">
    <text evidence="9 10">Belongs to the ComGC family.</text>
</comment>
<comment type="caution">
    <text evidence="11">The sequence shown here is derived from an EMBL/GenBank/DDBJ whole genome shotgun (WGS) entry which is preliminary data.</text>
</comment>
<proteinExistence type="inferred from homology"/>
<evidence type="ECO:0000256" key="9">
    <source>
        <dbReference type="ARBA" id="ARBA00043982"/>
    </source>
</evidence>
<dbReference type="RefSeq" id="WP_380771780.1">
    <property type="nucleotide sequence ID" value="NZ_JBHUEO010000004.1"/>
</dbReference>
<evidence type="ECO:0000313" key="12">
    <source>
        <dbReference type="Proteomes" id="UP001597301"/>
    </source>
</evidence>